<evidence type="ECO:0000313" key="1">
    <source>
        <dbReference type="EMBL" id="KAI8422339.1"/>
    </source>
</evidence>
<protein>
    <submittedName>
        <fullName evidence="1">Uncharacterized protein</fullName>
    </submittedName>
</protein>
<proteinExistence type="predicted"/>
<organism evidence="1 2">
    <name type="scientific">Choristoneura fumiferana</name>
    <name type="common">Spruce budworm moth</name>
    <name type="synonym">Archips fumiferana</name>
    <dbReference type="NCBI Taxonomy" id="7141"/>
    <lineage>
        <taxon>Eukaryota</taxon>
        <taxon>Metazoa</taxon>
        <taxon>Ecdysozoa</taxon>
        <taxon>Arthropoda</taxon>
        <taxon>Hexapoda</taxon>
        <taxon>Insecta</taxon>
        <taxon>Pterygota</taxon>
        <taxon>Neoptera</taxon>
        <taxon>Endopterygota</taxon>
        <taxon>Lepidoptera</taxon>
        <taxon>Glossata</taxon>
        <taxon>Ditrysia</taxon>
        <taxon>Tortricoidea</taxon>
        <taxon>Tortricidae</taxon>
        <taxon>Tortricinae</taxon>
        <taxon>Choristoneura</taxon>
    </lineage>
</organism>
<gene>
    <name evidence="1" type="ORF">MSG28_006203</name>
</gene>
<sequence length="248" mass="28551">MKLINVKLLDGKSQRFCHTCVETVNYFIEFRNKCTSSELTLQQTCSSQVQDEDDIQTVIKGEIKLEKYDVTYNEFDGKPEDDDECDIKLETKYDLPQKKTKKRVKKKKSLARHMATHGTERRFACPRCPVTYRSRSALKVHIDKHDNNPTQQCEVCHARFYSPSVLIKHRRVHTDNDGSFICTSYISLPYCVLGILTTVSLVRSESMREAELCFFFGTRGGPSQEAQSSTLELEPATLSFFRLLVARE</sequence>
<evidence type="ECO:0000313" key="2">
    <source>
        <dbReference type="Proteomes" id="UP001064048"/>
    </source>
</evidence>
<dbReference type="Proteomes" id="UP001064048">
    <property type="component" value="Chromosome 10"/>
</dbReference>
<reference evidence="1 2" key="1">
    <citation type="journal article" date="2022" name="Genome Biol. Evol.">
        <title>The Spruce Budworm Genome: Reconstructing the Evolutionary History of Antifreeze Proteins.</title>
        <authorList>
            <person name="Beliveau C."/>
            <person name="Gagne P."/>
            <person name="Picq S."/>
            <person name="Vernygora O."/>
            <person name="Keeling C.I."/>
            <person name="Pinkney K."/>
            <person name="Doucet D."/>
            <person name="Wen F."/>
            <person name="Johnston J.S."/>
            <person name="Maaroufi H."/>
            <person name="Boyle B."/>
            <person name="Laroche J."/>
            <person name="Dewar K."/>
            <person name="Juretic N."/>
            <person name="Blackburn G."/>
            <person name="Nisole A."/>
            <person name="Brunet B."/>
            <person name="Brandao M."/>
            <person name="Lumley L."/>
            <person name="Duan J."/>
            <person name="Quan G."/>
            <person name="Lucarotti C.J."/>
            <person name="Roe A.D."/>
            <person name="Sperling F.A.H."/>
            <person name="Levesque R.C."/>
            <person name="Cusson M."/>
        </authorList>
    </citation>
    <scope>NUCLEOTIDE SEQUENCE [LARGE SCALE GENOMIC DNA]</scope>
    <source>
        <strain evidence="1">Glfc:IPQL:Cfum</strain>
    </source>
</reference>
<feature type="non-terminal residue" evidence="1">
    <location>
        <position position="248"/>
    </location>
</feature>
<name>A0ACC0JE77_CHOFU</name>
<keyword evidence="2" id="KW-1185">Reference proteome</keyword>
<accession>A0ACC0JE77</accession>
<comment type="caution">
    <text evidence="1">The sequence shown here is derived from an EMBL/GenBank/DDBJ whole genome shotgun (WGS) entry which is preliminary data.</text>
</comment>
<dbReference type="EMBL" id="CM046110">
    <property type="protein sequence ID" value="KAI8422339.1"/>
    <property type="molecule type" value="Genomic_DNA"/>
</dbReference>